<keyword evidence="2" id="KW-1185">Reference proteome</keyword>
<name>A0AC60QLZ9_IXOPE</name>
<dbReference type="Proteomes" id="UP000805193">
    <property type="component" value="Unassembled WGS sequence"/>
</dbReference>
<accession>A0AC60QLZ9</accession>
<dbReference type="EMBL" id="JABSTQ010006952">
    <property type="protein sequence ID" value="KAG0436432.1"/>
    <property type="molecule type" value="Genomic_DNA"/>
</dbReference>
<gene>
    <name evidence="1" type="ORF">HPB47_017947</name>
</gene>
<comment type="caution">
    <text evidence="1">The sequence shown here is derived from an EMBL/GenBank/DDBJ whole genome shotgun (WGS) entry which is preliminary data.</text>
</comment>
<evidence type="ECO:0000313" key="1">
    <source>
        <dbReference type="EMBL" id="KAG0436432.1"/>
    </source>
</evidence>
<organism evidence="1 2">
    <name type="scientific">Ixodes persulcatus</name>
    <name type="common">Taiga tick</name>
    <dbReference type="NCBI Taxonomy" id="34615"/>
    <lineage>
        <taxon>Eukaryota</taxon>
        <taxon>Metazoa</taxon>
        <taxon>Ecdysozoa</taxon>
        <taxon>Arthropoda</taxon>
        <taxon>Chelicerata</taxon>
        <taxon>Arachnida</taxon>
        <taxon>Acari</taxon>
        <taxon>Parasitiformes</taxon>
        <taxon>Ixodida</taxon>
        <taxon>Ixodoidea</taxon>
        <taxon>Ixodidae</taxon>
        <taxon>Ixodinae</taxon>
        <taxon>Ixodes</taxon>
    </lineage>
</organism>
<sequence>MALILISLRGSAFWRGALKHRTFRYKSQANSAQSPLGTRKVINAFLVELDSGCRTSLRAAARPNRCISRPTWICCPLERERKTLRSGATLEGPTPPPAPDTILERVATLCDAVVNRLTLTHDPDPASTSLRPQSAIPTYRGYNDRQSVPDYLDRLQSPFQSWAAFRQRFREEFLPPGHESRILQELDLRTQHPDESLLEYVRAIKESLLHELQCVPHHHDTLPWSPAAPGVVPRRTNGTLQTVQ</sequence>
<evidence type="ECO:0000313" key="2">
    <source>
        <dbReference type="Proteomes" id="UP000805193"/>
    </source>
</evidence>
<protein>
    <submittedName>
        <fullName evidence="1">Uncharacterized protein</fullName>
    </submittedName>
</protein>
<proteinExistence type="predicted"/>
<reference evidence="1 2" key="1">
    <citation type="journal article" date="2020" name="Cell">
        <title>Large-Scale Comparative Analyses of Tick Genomes Elucidate Their Genetic Diversity and Vector Capacities.</title>
        <authorList>
            <consortium name="Tick Genome and Microbiome Consortium (TIGMIC)"/>
            <person name="Jia N."/>
            <person name="Wang J."/>
            <person name="Shi W."/>
            <person name="Du L."/>
            <person name="Sun Y."/>
            <person name="Zhan W."/>
            <person name="Jiang J.F."/>
            <person name="Wang Q."/>
            <person name="Zhang B."/>
            <person name="Ji P."/>
            <person name="Bell-Sakyi L."/>
            <person name="Cui X.M."/>
            <person name="Yuan T.T."/>
            <person name="Jiang B.G."/>
            <person name="Yang W.F."/>
            <person name="Lam T.T."/>
            <person name="Chang Q.C."/>
            <person name="Ding S.J."/>
            <person name="Wang X.J."/>
            <person name="Zhu J.G."/>
            <person name="Ruan X.D."/>
            <person name="Zhao L."/>
            <person name="Wei J.T."/>
            <person name="Ye R.Z."/>
            <person name="Que T.C."/>
            <person name="Du C.H."/>
            <person name="Zhou Y.H."/>
            <person name="Cheng J.X."/>
            <person name="Dai P.F."/>
            <person name="Guo W.B."/>
            <person name="Han X.H."/>
            <person name="Huang E.J."/>
            <person name="Li L.F."/>
            <person name="Wei W."/>
            <person name="Gao Y.C."/>
            <person name="Liu J.Z."/>
            <person name="Shao H.Z."/>
            <person name="Wang X."/>
            <person name="Wang C.C."/>
            <person name="Yang T.C."/>
            <person name="Huo Q.B."/>
            <person name="Li W."/>
            <person name="Chen H.Y."/>
            <person name="Chen S.E."/>
            <person name="Zhou L.G."/>
            <person name="Ni X.B."/>
            <person name="Tian J.H."/>
            <person name="Sheng Y."/>
            <person name="Liu T."/>
            <person name="Pan Y.S."/>
            <person name="Xia L.Y."/>
            <person name="Li J."/>
            <person name="Zhao F."/>
            <person name="Cao W.C."/>
        </authorList>
    </citation>
    <scope>NUCLEOTIDE SEQUENCE [LARGE SCALE GENOMIC DNA]</scope>
    <source>
        <strain evidence="1">Iper-2018</strain>
    </source>
</reference>